<reference evidence="5" key="1">
    <citation type="journal article" date="2014" name="Nat. Commun.">
        <title>The emerging biofuel crop Camelina sativa retains a highly undifferentiated hexaploid genome structure.</title>
        <authorList>
            <person name="Kagale S."/>
            <person name="Koh C."/>
            <person name="Nixon J."/>
            <person name="Bollina V."/>
            <person name="Clarke W.E."/>
            <person name="Tuteja R."/>
            <person name="Spillane C."/>
            <person name="Robinson S.J."/>
            <person name="Links M.G."/>
            <person name="Clarke C."/>
            <person name="Higgins E.E."/>
            <person name="Huebert T."/>
            <person name="Sharpe A.G."/>
            <person name="Parkin I.A."/>
        </authorList>
    </citation>
    <scope>NUCLEOTIDE SEQUENCE [LARGE SCALE GENOMIC DNA]</scope>
    <source>
        <strain evidence="5">cv. DH55</strain>
    </source>
</reference>
<sequence length="159" mass="18291">MDLILESIDSDEIESNWNQKPFEIQNEHQEQAKAILEYINVDAKLLNPIPNKRERRPGLDPRQQESFSLDLPTSQPPPAPPSFGGSKIPRPEEYFAEYDKYELANREWHKQTGTSVIDTQQNPPARRPRRPGLQGRKRPSFMLTSEDGYFADDVNLEGS</sequence>
<gene>
    <name evidence="6" type="primary">LOC104732462</name>
</gene>
<dbReference type="Proteomes" id="UP000694864">
    <property type="component" value="Chromosome 12"/>
</dbReference>
<feature type="region of interest" description="Disordered" evidence="4">
    <location>
        <begin position="107"/>
        <end position="146"/>
    </location>
</feature>
<feature type="compositionally biased region" description="Polar residues" evidence="4">
    <location>
        <begin position="64"/>
        <end position="73"/>
    </location>
</feature>
<evidence type="ECO:0000313" key="6">
    <source>
        <dbReference type="RefSeq" id="XP_010450313.1"/>
    </source>
</evidence>
<feature type="compositionally biased region" description="Polar residues" evidence="4">
    <location>
        <begin position="111"/>
        <end position="122"/>
    </location>
</feature>
<evidence type="ECO:0000256" key="1">
    <source>
        <dbReference type="ARBA" id="ARBA00004123"/>
    </source>
</evidence>
<proteinExistence type="inferred from homology"/>
<reference evidence="6" key="2">
    <citation type="submission" date="2025-08" db="UniProtKB">
        <authorList>
            <consortium name="RefSeq"/>
        </authorList>
    </citation>
    <scope>IDENTIFICATION</scope>
    <source>
        <tissue evidence="6">Leaf</tissue>
    </source>
</reference>
<dbReference type="RefSeq" id="XP_010450313.1">
    <property type="nucleotide sequence ID" value="XM_010452011.2"/>
</dbReference>
<dbReference type="PANTHER" id="PTHR16684">
    <property type="entry name" value="CENTROMERE PROTEIN C"/>
    <property type="match status" value="1"/>
</dbReference>
<feature type="region of interest" description="Disordered" evidence="4">
    <location>
        <begin position="47"/>
        <end position="91"/>
    </location>
</feature>
<keyword evidence="5" id="KW-1185">Reference proteome</keyword>
<dbReference type="InterPro" id="IPR028386">
    <property type="entry name" value="CENP-C/Mif2/cnp3"/>
</dbReference>
<organism evidence="5 6">
    <name type="scientific">Camelina sativa</name>
    <name type="common">False flax</name>
    <name type="synonym">Myagrum sativum</name>
    <dbReference type="NCBI Taxonomy" id="90675"/>
    <lineage>
        <taxon>Eukaryota</taxon>
        <taxon>Viridiplantae</taxon>
        <taxon>Streptophyta</taxon>
        <taxon>Embryophyta</taxon>
        <taxon>Tracheophyta</taxon>
        <taxon>Spermatophyta</taxon>
        <taxon>Magnoliopsida</taxon>
        <taxon>eudicotyledons</taxon>
        <taxon>Gunneridae</taxon>
        <taxon>Pentapetalae</taxon>
        <taxon>rosids</taxon>
        <taxon>malvids</taxon>
        <taxon>Brassicales</taxon>
        <taxon>Brassicaceae</taxon>
        <taxon>Camelineae</taxon>
        <taxon>Camelina</taxon>
    </lineage>
</organism>
<accession>A0ABM0V3R5</accession>
<comment type="similarity">
    <text evidence="2">Belongs to the CENP-C/MIF2 family.</text>
</comment>
<evidence type="ECO:0000256" key="4">
    <source>
        <dbReference type="SAM" id="MobiDB-lite"/>
    </source>
</evidence>
<evidence type="ECO:0000313" key="5">
    <source>
        <dbReference type="Proteomes" id="UP000694864"/>
    </source>
</evidence>
<dbReference type="PANTHER" id="PTHR16684:SF11">
    <property type="entry name" value="CENTROMERE PROTEIN C"/>
    <property type="match status" value="1"/>
</dbReference>
<feature type="compositionally biased region" description="Basic residues" evidence="4">
    <location>
        <begin position="126"/>
        <end position="139"/>
    </location>
</feature>
<name>A0ABM0V3R5_CAMSA</name>
<protein>
    <submittedName>
        <fullName evidence="6">Uncharacterized protein LOC104732462 isoform X1</fullName>
    </submittedName>
</protein>
<evidence type="ECO:0000256" key="2">
    <source>
        <dbReference type="ARBA" id="ARBA00010291"/>
    </source>
</evidence>
<dbReference type="GeneID" id="104732462"/>
<comment type="subcellular location">
    <subcellularLocation>
        <location evidence="1">Nucleus</location>
    </subcellularLocation>
</comment>
<keyword evidence="3" id="KW-0539">Nucleus</keyword>
<evidence type="ECO:0000256" key="3">
    <source>
        <dbReference type="ARBA" id="ARBA00023242"/>
    </source>
</evidence>